<dbReference type="PANTHER" id="PTHR33308">
    <property type="entry name" value="PEPTIDOGLYCAN HYDROLASE FLGJ"/>
    <property type="match status" value="1"/>
</dbReference>
<keyword evidence="7" id="KW-1005">Bacterial flagellum biogenesis</keyword>
<sequence length="379" mass="42390">MPIVNSPNLEQASIYSDINSLDHIRRQGQVDQTGAIKKAAKEFEAFFMNMMLKSMRQASEVIGSDSPLFSQQEKMYTAMLDEQLSVDLSQGGHLKIADLMVEQLTRQNSKAAGTFDTDYHLNKIKLSATSQKLSELSRNQTSTILPEQGPEQATIDETLFRTNQGQLTTSFRGLITQAQEITVNGVSSDSNKSNDSSHDSDIDSQLAESSAVKPQKKALFERMGDFVNELMPYAVEAAKKLNLDPRILVAQAALETGWGKYIMHDSQGQPGFNLFGIKSNNNWQGESIEINTLEVEDQAFKKVNAKFRKYESFAESFKDYVDFIISNPRYEQAVNSTEDASNYVKALQDSGYATDPDYADKILRIFGDQRFQNATVGFK</sequence>
<evidence type="ECO:0000256" key="3">
    <source>
        <dbReference type="ARBA" id="ARBA00006880"/>
    </source>
</evidence>
<dbReference type="Proteomes" id="UP000317839">
    <property type="component" value="Unassembled WGS sequence"/>
</dbReference>
<dbReference type="GO" id="GO:0016798">
    <property type="term" value="F:hydrolase activity, acting on glycosyl bonds"/>
    <property type="evidence" value="ECO:0007669"/>
    <property type="project" value="UniProtKB-KW"/>
</dbReference>
<keyword evidence="14" id="KW-0282">Flagellum</keyword>
<comment type="function">
    <text evidence="1">Flagellum-specific muramidase which hydrolyzes the peptidoglycan layer to assemble the rod structure in the periplasmic space.</text>
</comment>
<evidence type="ECO:0000259" key="13">
    <source>
        <dbReference type="SMART" id="SM00047"/>
    </source>
</evidence>
<name>A0A545TDM7_9GAMM</name>
<comment type="subcellular location">
    <subcellularLocation>
        <location evidence="2">Periplasm</location>
    </subcellularLocation>
</comment>
<dbReference type="Gene3D" id="2.10.70.40">
    <property type="entry name" value="peptidoglycan hydrolase"/>
    <property type="match status" value="1"/>
</dbReference>
<keyword evidence="14" id="KW-0969">Cilium</keyword>
<dbReference type="GO" id="GO:0071555">
    <property type="term" value="P:cell wall organization"/>
    <property type="evidence" value="ECO:0007669"/>
    <property type="project" value="UniProtKB-KW"/>
</dbReference>
<dbReference type="GO" id="GO:0004040">
    <property type="term" value="F:amidase activity"/>
    <property type="evidence" value="ECO:0007669"/>
    <property type="project" value="InterPro"/>
</dbReference>
<dbReference type="SMART" id="SM00047">
    <property type="entry name" value="LYZ2"/>
    <property type="match status" value="1"/>
</dbReference>
<protein>
    <recommendedName>
        <fullName evidence="5">Peptidoglycan hydrolase FlgJ</fullName>
    </recommendedName>
    <alternativeName>
        <fullName evidence="11">Muramidase FlgJ</fullName>
    </alternativeName>
</protein>
<dbReference type="PANTHER" id="PTHR33308:SF9">
    <property type="entry name" value="PEPTIDOGLYCAN HYDROLASE FLGJ"/>
    <property type="match status" value="1"/>
</dbReference>
<dbReference type="GO" id="GO:0071973">
    <property type="term" value="P:bacterial-type flagellum-dependent cell motility"/>
    <property type="evidence" value="ECO:0007669"/>
    <property type="project" value="TreeGrafter"/>
</dbReference>
<keyword evidence="8 14" id="KW-0378">Hydrolase</keyword>
<dbReference type="AlphaFoldDB" id="A0A545TDM7"/>
<evidence type="ECO:0000256" key="10">
    <source>
        <dbReference type="ARBA" id="ARBA00023316"/>
    </source>
</evidence>
<accession>A0A545TDM7</accession>
<evidence type="ECO:0000256" key="6">
    <source>
        <dbReference type="ARBA" id="ARBA00022764"/>
    </source>
</evidence>
<keyword evidence="10" id="KW-0961">Cell wall biogenesis/degradation</keyword>
<feature type="region of interest" description="Disordered" evidence="12">
    <location>
        <begin position="185"/>
        <end position="210"/>
    </location>
</feature>
<evidence type="ECO:0000313" key="15">
    <source>
        <dbReference type="Proteomes" id="UP000317839"/>
    </source>
</evidence>
<keyword evidence="14" id="KW-0966">Cell projection</keyword>
<dbReference type="NCBIfam" id="TIGR02541">
    <property type="entry name" value="flagell_FlgJ"/>
    <property type="match status" value="1"/>
</dbReference>
<evidence type="ECO:0000256" key="9">
    <source>
        <dbReference type="ARBA" id="ARBA00023295"/>
    </source>
</evidence>
<reference evidence="14 15" key="1">
    <citation type="submission" date="2019-06" db="EMBL/GenBank/DDBJ databases">
        <title>Draft genome of Aliikangiella marina GYP-15.</title>
        <authorList>
            <person name="Wang G."/>
        </authorList>
    </citation>
    <scope>NUCLEOTIDE SEQUENCE [LARGE SCALE GENOMIC DNA]</scope>
    <source>
        <strain evidence="14 15">GYP-15</strain>
    </source>
</reference>
<evidence type="ECO:0000256" key="5">
    <source>
        <dbReference type="ARBA" id="ARBA00013433"/>
    </source>
</evidence>
<evidence type="ECO:0000256" key="12">
    <source>
        <dbReference type="SAM" id="MobiDB-lite"/>
    </source>
</evidence>
<feature type="domain" description="Mannosyl-glycoprotein endo-beta-N-acetylglucosamidase-like" evidence="13">
    <location>
        <begin position="211"/>
        <end position="379"/>
    </location>
</feature>
<dbReference type="InterPro" id="IPR013377">
    <property type="entry name" value="FlgJ"/>
</dbReference>
<keyword evidence="15" id="KW-1185">Reference proteome</keyword>
<comment type="similarity">
    <text evidence="3">In the N-terminal section; belongs to the FlgJ family.</text>
</comment>
<evidence type="ECO:0000256" key="1">
    <source>
        <dbReference type="ARBA" id="ARBA00002954"/>
    </source>
</evidence>
<gene>
    <name evidence="14" type="primary">flgJ</name>
    <name evidence="14" type="ORF">FLL45_10275</name>
</gene>
<organism evidence="14 15">
    <name type="scientific">Aliikangiella marina</name>
    <dbReference type="NCBI Taxonomy" id="1712262"/>
    <lineage>
        <taxon>Bacteria</taxon>
        <taxon>Pseudomonadati</taxon>
        <taxon>Pseudomonadota</taxon>
        <taxon>Gammaproteobacteria</taxon>
        <taxon>Oceanospirillales</taxon>
        <taxon>Pleioneaceae</taxon>
        <taxon>Aliikangiella</taxon>
    </lineage>
</organism>
<dbReference type="RefSeq" id="WP_142941926.1">
    <property type="nucleotide sequence ID" value="NZ_VIKR01000002.1"/>
</dbReference>
<comment type="similarity">
    <text evidence="4">In the C-terminal section; belongs to the glycosyl hydrolase 73 family.</text>
</comment>
<dbReference type="EMBL" id="VIKR01000002">
    <property type="protein sequence ID" value="TQV75310.1"/>
    <property type="molecule type" value="Genomic_DNA"/>
</dbReference>
<proteinExistence type="inferred from homology"/>
<evidence type="ECO:0000256" key="8">
    <source>
        <dbReference type="ARBA" id="ARBA00022801"/>
    </source>
</evidence>
<dbReference type="GO" id="GO:0042597">
    <property type="term" value="C:periplasmic space"/>
    <property type="evidence" value="ECO:0007669"/>
    <property type="project" value="UniProtKB-SubCell"/>
</dbReference>
<evidence type="ECO:0000256" key="2">
    <source>
        <dbReference type="ARBA" id="ARBA00004418"/>
    </source>
</evidence>
<dbReference type="Gene3D" id="1.10.530.10">
    <property type="match status" value="1"/>
</dbReference>
<keyword evidence="9 14" id="KW-0326">Glycosidase</keyword>
<dbReference type="InterPro" id="IPR051056">
    <property type="entry name" value="Glycosyl_Hydrolase_73"/>
</dbReference>
<dbReference type="InterPro" id="IPR019301">
    <property type="entry name" value="Flagellar_prot_FlgJ_N"/>
</dbReference>
<keyword evidence="6" id="KW-0574">Periplasm</keyword>
<dbReference type="InterPro" id="IPR002901">
    <property type="entry name" value="MGlyc_endo_b_GlcNAc-like_dom"/>
</dbReference>
<evidence type="ECO:0000256" key="11">
    <source>
        <dbReference type="ARBA" id="ARBA00030835"/>
    </source>
</evidence>
<evidence type="ECO:0000256" key="4">
    <source>
        <dbReference type="ARBA" id="ARBA00007974"/>
    </source>
</evidence>
<evidence type="ECO:0000313" key="14">
    <source>
        <dbReference type="EMBL" id="TQV75310.1"/>
    </source>
</evidence>
<dbReference type="OrthoDB" id="289937at2"/>
<dbReference type="GO" id="GO:0044780">
    <property type="term" value="P:bacterial-type flagellum assembly"/>
    <property type="evidence" value="ECO:0007669"/>
    <property type="project" value="InterPro"/>
</dbReference>
<dbReference type="Pfam" id="PF10135">
    <property type="entry name" value="Rod-binding"/>
    <property type="match status" value="1"/>
</dbReference>
<dbReference type="Pfam" id="PF01832">
    <property type="entry name" value="Glucosaminidase"/>
    <property type="match status" value="1"/>
</dbReference>
<evidence type="ECO:0000256" key="7">
    <source>
        <dbReference type="ARBA" id="ARBA00022795"/>
    </source>
</evidence>
<comment type="caution">
    <text evidence="14">The sequence shown here is derived from an EMBL/GenBank/DDBJ whole genome shotgun (WGS) entry which is preliminary data.</text>
</comment>